<dbReference type="PROSITE" id="PS50305">
    <property type="entry name" value="SIRTUIN"/>
    <property type="match status" value="1"/>
</dbReference>
<dbReference type="SUPFAM" id="SSF52467">
    <property type="entry name" value="DHS-like NAD/FAD-binding domain"/>
    <property type="match status" value="1"/>
</dbReference>
<evidence type="ECO:0000313" key="7">
    <source>
        <dbReference type="EMBL" id="EKE82910.1"/>
    </source>
</evidence>
<feature type="binding site" evidence="4">
    <location>
        <position position="56"/>
    </location>
    <ligand>
        <name>Zn(2+)</name>
        <dbReference type="ChEBI" id="CHEBI:29105"/>
    </ligand>
</feature>
<dbReference type="Gene3D" id="3.40.50.1220">
    <property type="entry name" value="TPP-binding domain"/>
    <property type="match status" value="1"/>
</dbReference>
<dbReference type="STRING" id="740709.A10D4_08724"/>
<dbReference type="InterPro" id="IPR003000">
    <property type="entry name" value="Sirtuin"/>
</dbReference>
<organism evidence="7 8">
    <name type="scientific">Idiomarina xiamenensis 10-D-4</name>
    <dbReference type="NCBI Taxonomy" id="740709"/>
    <lineage>
        <taxon>Bacteria</taxon>
        <taxon>Pseudomonadati</taxon>
        <taxon>Pseudomonadota</taxon>
        <taxon>Gammaproteobacteria</taxon>
        <taxon>Alteromonadales</taxon>
        <taxon>Idiomarinaceae</taxon>
        <taxon>Idiomarina</taxon>
    </lineage>
</organism>
<evidence type="ECO:0000259" key="6">
    <source>
        <dbReference type="PROSITE" id="PS50305"/>
    </source>
</evidence>
<keyword evidence="4" id="KW-0862">Zinc</keyword>
<feature type="binding site" evidence="4">
    <location>
        <position position="6"/>
    </location>
    <ligand>
        <name>Zn(2+)</name>
        <dbReference type="ChEBI" id="CHEBI:29105"/>
    </ligand>
</feature>
<comment type="caution">
    <text evidence="7">The sequence shown here is derived from an EMBL/GenBank/DDBJ whole genome shotgun (WGS) entry which is preliminary data.</text>
</comment>
<dbReference type="PANTHER" id="PTHR11085:SF10">
    <property type="entry name" value="NAD-DEPENDENT PROTEIN DEACYLASE SIRTUIN-5, MITOCHONDRIAL-RELATED"/>
    <property type="match status" value="1"/>
</dbReference>
<dbReference type="PANTHER" id="PTHR11085">
    <property type="entry name" value="NAD-DEPENDENT PROTEIN DEACYLASE SIRTUIN-5, MITOCHONDRIAL-RELATED"/>
    <property type="match status" value="1"/>
</dbReference>
<comment type="caution">
    <text evidence="4">Lacks conserved residue(s) required for the propagation of feature annotation.</text>
</comment>
<dbReference type="InterPro" id="IPR050134">
    <property type="entry name" value="NAD-dep_sirtuin_deacylases"/>
</dbReference>
<dbReference type="AlphaFoldDB" id="K2KYV6"/>
<reference evidence="7 8" key="1">
    <citation type="journal article" date="2012" name="J. Bacteriol.">
        <title>Genome Sequence of Idiomarina xiamenensis Type Strain 10-D-4.</title>
        <authorList>
            <person name="Lai Q."/>
            <person name="Wang L."/>
            <person name="Wang W."/>
            <person name="Shao Z."/>
        </authorList>
    </citation>
    <scope>NUCLEOTIDE SEQUENCE [LARGE SCALE GENOMIC DNA]</scope>
    <source>
        <strain evidence="7 8">10-D-4</strain>
    </source>
</reference>
<evidence type="ECO:0000313" key="8">
    <source>
        <dbReference type="Proteomes" id="UP000014115"/>
    </source>
</evidence>
<dbReference type="InterPro" id="IPR029035">
    <property type="entry name" value="DHS-like_NAD/FAD-binding_dom"/>
</dbReference>
<protein>
    <recommendedName>
        <fullName evidence="1">protein acetyllysine N-acetyltransferase</fullName>
        <ecNumber evidence="1">2.3.1.286</ecNumber>
    </recommendedName>
</protein>
<keyword evidence="2" id="KW-0808">Transferase</keyword>
<feature type="binding site" evidence="4">
    <location>
        <position position="53"/>
    </location>
    <ligand>
        <name>Zn(2+)</name>
        <dbReference type="ChEBI" id="CHEBI:29105"/>
    </ligand>
</feature>
<gene>
    <name evidence="7" type="ORF">A10D4_08724</name>
</gene>
<keyword evidence="4" id="KW-0479">Metal-binding</keyword>
<feature type="domain" description="Deacetylase sirtuin-type" evidence="6">
    <location>
        <begin position="1"/>
        <end position="151"/>
    </location>
</feature>
<dbReference type="GO" id="GO:0017136">
    <property type="term" value="F:histone deacetylase activity, NAD-dependent"/>
    <property type="evidence" value="ECO:0007669"/>
    <property type="project" value="TreeGrafter"/>
</dbReference>
<evidence type="ECO:0000256" key="5">
    <source>
        <dbReference type="SAM" id="MobiDB-lite"/>
    </source>
</evidence>
<accession>K2KYV6</accession>
<evidence type="ECO:0000256" key="3">
    <source>
        <dbReference type="ARBA" id="ARBA00023027"/>
    </source>
</evidence>
<sequence>MRCMQCGQLTPRLDMHQRSLQLNPTFADHEASVLADGDANLEVDFSQFQVPACRSCDGILKPDVVYFGDNVPRDRVEQAQQALAHSGGLLVIGSSLMVFSGYRFARQAVQAQQPLILLNRGKNRADDIATVKLDSDLSATLLSTVERLLRPPGERLGEPELTNSEGSTAAHKNVAS</sequence>
<evidence type="ECO:0000256" key="4">
    <source>
        <dbReference type="PROSITE-ProRule" id="PRU00236"/>
    </source>
</evidence>
<keyword evidence="3" id="KW-0520">NAD</keyword>
<feature type="binding site" evidence="4">
    <location>
        <position position="3"/>
    </location>
    <ligand>
        <name>Zn(2+)</name>
        <dbReference type="ChEBI" id="CHEBI:29105"/>
    </ligand>
</feature>
<dbReference type="GO" id="GO:0046872">
    <property type="term" value="F:metal ion binding"/>
    <property type="evidence" value="ECO:0007669"/>
    <property type="project" value="UniProtKB-KW"/>
</dbReference>
<keyword evidence="8" id="KW-1185">Reference proteome</keyword>
<dbReference type="EMBL" id="AMRG01000010">
    <property type="protein sequence ID" value="EKE82910.1"/>
    <property type="molecule type" value="Genomic_DNA"/>
</dbReference>
<proteinExistence type="predicted"/>
<name>K2KYV6_9GAMM</name>
<dbReference type="GO" id="GO:0070403">
    <property type="term" value="F:NAD+ binding"/>
    <property type="evidence" value="ECO:0007669"/>
    <property type="project" value="InterPro"/>
</dbReference>
<dbReference type="Proteomes" id="UP000014115">
    <property type="component" value="Unassembled WGS sequence"/>
</dbReference>
<dbReference type="Pfam" id="PF02146">
    <property type="entry name" value="SIR2"/>
    <property type="match status" value="1"/>
</dbReference>
<dbReference type="InterPro" id="IPR026590">
    <property type="entry name" value="Ssirtuin_cat_dom"/>
</dbReference>
<evidence type="ECO:0000256" key="2">
    <source>
        <dbReference type="ARBA" id="ARBA00022679"/>
    </source>
</evidence>
<dbReference type="eggNOG" id="COG0846">
    <property type="taxonomic scope" value="Bacteria"/>
</dbReference>
<feature type="region of interest" description="Disordered" evidence="5">
    <location>
        <begin position="152"/>
        <end position="176"/>
    </location>
</feature>
<dbReference type="EC" id="2.3.1.286" evidence="1"/>
<evidence type="ECO:0000256" key="1">
    <source>
        <dbReference type="ARBA" id="ARBA00012928"/>
    </source>
</evidence>